<sequence>MGRESRDNGQSRVPDPPAMMMGMIRAVTGAFLFSVRESWRRSDARRCLVLPTSSAGRRHGSGLIVLMGRKTLPHARHGWHGLAGLAQGGGHDNRWSIPDCLQSAGGSARAGPDFSRPAFPAFPLRRLIILPEAGDRAGSAG</sequence>
<gene>
    <name evidence="1" type="ORF">GCM10011335_06310</name>
</gene>
<dbReference type="EMBL" id="BMJJ01000001">
    <property type="protein sequence ID" value="GGD06118.1"/>
    <property type="molecule type" value="Genomic_DNA"/>
</dbReference>
<proteinExistence type="predicted"/>
<keyword evidence="2" id="KW-1185">Reference proteome</keyword>
<dbReference type="Proteomes" id="UP000613160">
    <property type="component" value="Unassembled WGS sequence"/>
</dbReference>
<name>A0A917D887_9HYPH</name>
<comment type="caution">
    <text evidence="1">The sequence shown here is derived from an EMBL/GenBank/DDBJ whole genome shotgun (WGS) entry which is preliminary data.</text>
</comment>
<reference evidence="1" key="1">
    <citation type="journal article" date="2014" name="Int. J. Syst. Evol. Microbiol.">
        <title>Complete genome sequence of Corynebacterium casei LMG S-19264T (=DSM 44701T), isolated from a smear-ripened cheese.</title>
        <authorList>
            <consortium name="US DOE Joint Genome Institute (JGI-PGF)"/>
            <person name="Walter F."/>
            <person name="Albersmeier A."/>
            <person name="Kalinowski J."/>
            <person name="Ruckert C."/>
        </authorList>
    </citation>
    <scope>NUCLEOTIDE SEQUENCE</scope>
    <source>
        <strain evidence="1">CGMCC 1.15493</strain>
    </source>
</reference>
<accession>A0A917D887</accession>
<evidence type="ECO:0000313" key="1">
    <source>
        <dbReference type="EMBL" id="GGD06118.1"/>
    </source>
</evidence>
<protein>
    <submittedName>
        <fullName evidence="1">Uncharacterized protein</fullName>
    </submittedName>
</protein>
<dbReference type="AlphaFoldDB" id="A0A917D887"/>
<evidence type="ECO:0000313" key="2">
    <source>
        <dbReference type="Proteomes" id="UP000613160"/>
    </source>
</evidence>
<organism evidence="1 2">
    <name type="scientific">Aureimonas glaciei</name>
    <dbReference type="NCBI Taxonomy" id="1776957"/>
    <lineage>
        <taxon>Bacteria</taxon>
        <taxon>Pseudomonadati</taxon>
        <taxon>Pseudomonadota</taxon>
        <taxon>Alphaproteobacteria</taxon>
        <taxon>Hyphomicrobiales</taxon>
        <taxon>Aurantimonadaceae</taxon>
        <taxon>Aureimonas</taxon>
    </lineage>
</organism>
<reference evidence="1" key="2">
    <citation type="submission" date="2020-09" db="EMBL/GenBank/DDBJ databases">
        <authorList>
            <person name="Sun Q."/>
            <person name="Zhou Y."/>
        </authorList>
    </citation>
    <scope>NUCLEOTIDE SEQUENCE</scope>
    <source>
        <strain evidence="1">CGMCC 1.15493</strain>
    </source>
</reference>